<protein>
    <recommendedName>
        <fullName evidence="3">Heparinase II/III-like protein</fullName>
    </recommendedName>
</protein>
<accession>A0ABY3SN16</accession>
<evidence type="ECO:0000313" key="1">
    <source>
        <dbReference type="EMBL" id="UJF34362.1"/>
    </source>
</evidence>
<dbReference type="EMBL" id="CP090978">
    <property type="protein sequence ID" value="UJF34362.1"/>
    <property type="molecule type" value="Genomic_DNA"/>
</dbReference>
<dbReference type="Gene3D" id="1.50.10.100">
    <property type="entry name" value="Chondroitin AC/alginate lyase"/>
    <property type="match status" value="1"/>
</dbReference>
<dbReference type="SUPFAM" id="SSF48230">
    <property type="entry name" value="Chondroitin AC/alginate lyase"/>
    <property type="match status" value="1"/>
</dbReference>
<dbReference type="RefSeq" id="WP_235120936.1">
    <property type="nucleotide sequence ID" value="NZ_CP090978.1"/>
</dbReference>
<dbReference type="Proteomes" id="UP001649230">
    <property type="component" value="Chromosome"/>
</dbReference>
<keyword evidence="2" id="KW-1185">Reference proteome</keyword>
<gene>
    <name evidence="1" type="ORF">L0M14_03900</name>
</gene>
<dbReference type="InterPro" id="IPR008929">
    <property type="entry name" value="Chondroitin_lyas"/>
</dbReference>
<reference evidence="1 2" key="1">
    <citation type="journal article" date="2024" name="Int. J. Syst. Evol. Microbiol.">
        <title>Paenibacillus hexagrammi sp. nov., a novel bacterium isolated from the gut content of Hexagrammos agrammus.</title>
        <authorList>
            <person name="Jung H.K."/>
            <person name="Kim D.G."/>
            <person name="Zin H."/>
            <person name="Park J."/>
            <person name="Jung H."/>
            <person name="Kim Y.O."/>
            <person name="Kong H.J."/>
            <person name="Kim J.W."/>
            <person name="Kim Y.S."/>
        </authorList>
    </citation>
    <scope>NUCLEOTIDE SEQUENCE [LARGE SCALE GENOMIC DNA]</scope>
    <source>
        <strain evidence="1 2">YPD9-1</strain>
    </source>
</reference>
<proteinExistence type="predicted"/>
<sequence length="397" mass="44863">MFAEHSDIGSGMKGLLPVSAEFLLSTADSRDYWRTLRCSSPHEALIREIIEEGERLLLEPVPESSYSLFKLFEENGNRLAFEKVYFDRRRRLTTFGLLTLLEPENEQYRDALQDIIWSVCNEYSWCLPAHLRGSLETDGSFDSGDESVWGRKQRRTHIDLFAAETGFTLSELLNLAGESLPPLLRSRIQEEVSLRLFRPYLQHGPYHWEDAEHNWAAVCAGSIGAAALLLLEEGEKLTEIISKALGSMECYLKGFGEDGACQEGIGYWNYGFGYFTYFADLLQKRTSGRVNLFDQGKVHQIALFQQKSYLTGDLTVNFSDSSQYTRVHLGLSHYLSQLYPDVAPAPAELRAPFTEDHCARFAPALRNLIWAQPAQEVPHGGRLTIISIMLSGLYPGT</sequence>
<organism evidence="1 2">
    <name type="scientific">Paenibacillus hexagrammi</name>
    <dbReference type="NCBI Taxonomy" id="2908839"/>
    <lineage>
        <taxon>Bacteria</taxon>
        <taxon>Bacillati</taxon>
        <taxon>Bacillota</taxon>
        <taxon>Bacilli</taxon>
        <taxon>Bacillales</taxon>
        <taxon>Paenibacillaceae</taxon>
        <taxon>Paenibacillus</taxon>
    </lineage>
</organism>
<evidence type="ECO:0008006" key="3">
    <source>
        <dbReference type="Google" id="ProtNLM"/>
    </source>
</evidence>
<name>A0ABY3SN16_9BACL</name>
<evidence type="ECO:0000313" key="2">
    <source>
        <dbReference type="Proteomes" id="UP001649230"/>
    </source>
</evidence>